<dbReference type="PROSITE" id="PS51934">
    <property type="entry name" value="LRAT"/>
    <property type="match status" value="1"/>
</dbReference>
<organism evidence="2 3">
    <name type="scientific">Rhynchospora pubera</name>
    <dbReference type="NCBI Taxonomy" id="906938"/>
    <lineage>
        <taxon>Eukaryota</taxon>
        <taxon>Viridiplantae</taxon>
        <taxon>Streptophyta</taxon>
        <taxon>Embryophyta</taxon>
        <taxon>Tracheophyta</taxon>
        <taxon>Spermatophyta</taxon>
        <taxon>Magnoliopsida</taxon>
        <taxon>Liliopsida</taxon>
        <taxon>Poales</taxon>
        <taxon>Cyperaceae</taxon>
        <taxon>Cyperoideae</taxon>
        <taxon>Rhynchosporeae</taxon>
        <taxon>Rhynchospora</taxon>
    </lineage>
</organism>
<dbReference type="Pfam" id="PF04970">
    <property type="entry name" value="LRAT"/>
    <property type="match status" value="1"/>
</dbReference>
<evidence type="ECO:0000313" key="2">
    <source>
        <dbReference type="EMBL" id="KAJ4795354.1"/>
    </source>
</evidence>
<dbReference type="InterPro" id="IPR038765">
    <property type="entry name" value="Papain-like_cys_pep_sf"/>
</dbReference>
<keyword evidence="3" id="KW-1185">Reference proteome</keyword>
<sequence length="238" mass="26316">MALPNKIGIEELKPGDHIYSWRFNNIYSHHGIYVGNHQVIHFSSSGGLSTSSSSSSSHTSTLSSACQHCADALLQLPKQKTHAPSQGGVIISCLNTFLKGGDLHRYAYSVSMEDFKAQTRDCGGTCTMAPSDPPDQVLHRARFLLETNGFGEYKLLKNNCEDFAMYCKTSLVKKRFRLSRSGQLTSVGAAVASKLGAKILGDNIRDELHSWYCYMFDIGVRRGVDKVPVEMLHEYISC</sequence>
<reference evidence="2" key="1">
    <citation type="submission" date="2022-08" db="EMBL/GenBank/DDBJ databases">
        <authorList>
            <person name="Marques A."/>
        </authorList>
    </citation>
    <scope>NUCLEOTIDE SEQUENCE</scope>
    <source>
        <strain evidence="2">RhyPub2mFocal</strain>
        <tissue evidence="2">Leaves</tissue>
    </source>
</reference>
<dbReference type="EMBL" id="JAMFTS010000002">
    <property type="protein sequence ID" value="KAJ4795354.1"/>
    <property type="molecule type" value="Genomic_DNA"/>
</dbReference>
<comment type="caution">
    <text evidence="2">The sequence shown here is derived from an EMBL/GenBank/DDBJ whole genome shotgun (WGS) entry which is preliminary data.</text>
</comment>
<evidence type="ECO:0000313" key="3">
    <source>
        <dbReference type="Proteomes" id="UP001140206"/>
    </source>
</evidence>
<dbReference type="Proteomes" id="UP001140206">
    <property type="component" value="Chromosome 2"/>
</dbReference>
<dbReference type="Gene3D" id="3.90.1720.10">
    <property type="entry name" value="endopeptidase domain like (from Nostoc punctiforme)"/>
    <property type="match status" value="1"/>
</dbReference>
<accession>A0AAV8FUB0</accession>
<dbReference type="AlphaFoldDB" id="A0AAV8FUB0"/>
<dbReference type="PANTHER" id="PTHR46137:SF3">
    <property type="entry name" value="OS05G0310600 PROTEIN"/>
    <property type="match status" value="1"/>
</dbReference>
<protein>
    <submittedName>
        <fullName evidence="2">NC domain-containing protein-related</fullName>
    </submittedName>
</protein>
<feature type="domain" description="LRAT" evidence="1">
    <location>
        <begin position="19"/>
        <end position="183"/>
    </location>
</feature>
<dbReference type="SUPFAM" id="SSF54001">
    <property type="entry name" value="Cysteine proteinases"/>
    <property type="match status" value="1"/>
</dbReference>
<proteinExistence type="predicted"/>
<gene>
    <name evidence="2" type="ORF">LUZ62_046600</name>
</gene>
<dbReference type="PANTHER" id="PTHR46137">
    <property type="entry name" value="OS05G0310600 PROTEIN"/>
    <property type="match status" value="1"/>
</dbReference>
<dbReference type="InterPro" id="IPR007053">
    <property type="entry name" value="LRAT_dom"/>
</dbReference>
<evidence type="ECO:0000259" key="1">
    <source>
        <dbReference type="PROSITE" id="PS51934"/>
    </source>
</evidence>
<name>A0AAV8FUB0_9POAL</name>